<dbReference type="InterPro" id="IPR021823">
    <property type="entry name" value="DUF3408"/>
</dbReference>
<proteinExistence type="predicted"/>
<evidence type="ECO:0000313" key="1">
    <source>
        <dbReference type="EMBL" id="MBS0027252.1"/>
    </source>
</evidence>
<accession>A0ABS5IYG1</accession>
<dbReference type="Proteomes" id="UP000676386">
    <property type="component" value="Unassembled WGS sequence"/>
</dbReference>
<reference evidence="1 2" key="1">
    <citation type="submission" date="2021-04" db="EMBL/GenBank/DDBJ databases">
        <title>Chitinophaga sp. nov., isolated from the rhizosphere soil.</title>
        <authorList>
            <person name="He S."/>
        </authorList>
    </citation>
    <scope>NUCLEOTIDE SEQUENCE [LARGE SCALE GENOMIC DNA]</scope>
    <source>
        <strain evidence="1 2">2R12</strain>
    </source>
</reference>
<evidence type="ECO:0000313" key="2">
    <source>
        <dbReference type="Proteomes" id="UP000676386"/>
    </source>
</evidence>
<dbReference type="EMBL" id="JAGTXB010000003">
    <property type="protein sequence ID" value="MBS0027252.1"/>
    <property type="molecule type" value="Genomic_DNA"/>
</dbReference>
<gene>
    <name evidence="1" type="ORF">KE626_08020</name>
</gene>
<protein>
    <submittedName>
        <fullName evidence="1">DUF3408 domain-containing protein</fullName>
    </submittedName>
</protein>
<comment type="caution">
    <text evidence="1">The sequence shown here is derived from an EMBL/GenBank/DDBJ whole genome shotgun (WGS) entry which is preliminary data.</text>
</comment>
<organism evidence="1 2">
    <name type="scientific">Chitinophaga hostae</name>
    <dbReference type="NCBI Taxonomy" id="2831022"/>
    <lineage>
        <taxon>Bacteria</taxon>
        <taxon>Pseudomonadati</taxon>
        <taxon>Bacteroidota</taxon>
        <taxon>Chitinophagia</taxon>
        <taxon>Chitinophagales</taxon>
        <taxon>Chitinophagaceae</taxon>
        <taxon>Chitinophaga</taxon>
    </lineage>
</organism>
<sequence>MCLNIIFRSLEIRSPPTLIINTNLFYNYIMEKNNKNGKQAIASTGSNGKQSYGTQFLKKTSLTRRGDKSIYLRPEYHERLSRLVHIIGEDKIPMYAYLDNILKHHFAIFEEEIIKDYNRHIKLLF</sequence>
<name>A0ABS5IYG1_9BACT</name>
<keyword evidence="2" id="KW-1185">Reference proteome</keyword>
<dbReference type="Pfam" id="PF11888">
    <property type="entry name" value="DUF3408"/>
    <property type="match status" value="1"/>
</dbReference>